<reference evidence="1" key="1">
    <citation type="journal article" date="2019" name="Environ. Microbiol.">
        <title>Fungal ecological strategies reflected in gene transcription - a case study of two litter decomposers.</title>
        <authorList>
            <person name="Barbi F."/>
            <person name="Kohler A."/>
            <person name="Barry K."/>
            <person name="Baskaran P."/>
            <person name="Daum C."/>
            <person name="Fauchery L."/>
            <person name="Ihrmark K."/>
            <person name="Kuo A."/>
            <person name="LaButti K."/>
            <person name="Lipzen A."/>
            <person name="Morin E."/>
            <person name="Grigoriev I.V."/>
            <person name="Henrissat B."/>
            <person name="Lindahl B."/>
            <person name="Martin F."/>
        </authorList>
    </citation>
    <scope>NUCLEOTIDE SEQUENCE</scope>
    <source>
        <strain evidence="1">JB14</strain>
    </source>
</reference>
<dbReference type="Proteomes" id="UP000799118">
    <property type="component" value="Unassembled WGS sequence"/>
</dbReference>
<dbReference type="EMBL" id="ML770625">
    <property type="protein sequence ID" value="KAE9383222.1"/>
    <property type="molecule type" value="Genomic_DNA"/>
</dbReference>
<accession>A0A6A4GCG4</accession>
<keyword evidence="2" id="KW-1185">Reference proteome</keyword>
<evidence type="ECO:0000313" key="1">
    <source>
        <dbReference type="EMBL" id="KAE9383222.1"/>
    </source>
</evidence>
<protein>
    <submittedName>
        <fullName evidence="1">Uncharacterized protein</fullName>
    </submittedName>
</protein>
<organism evidence="1 2">
    <name type="scientific">Gymnopus androsaceus JB14</name>
    <dbReference type="NCBI Taxonomy" id="1447944"/>
    <lineage>
        <taxon>Eukaryota</taxon>
        <taxon>Fungi</taxon>
        <taxon>Dikarya</taxon>
        <taxon>Basidiomycota</taxon>
        <taxon>Agaricomycotina</taxon>
        <taxon>Agaricomycetes</taxon>
        <taxon>Agaricomycetidae</taxon>
        <taxon>Agaricales</taxon>
        <taxon>Marasmiineae</taxon>
        <taxon>Omphalotaceae</taxon>
        <taxon>Gymnopus</taxon>
    </lineage>
</organism>
<dbReference type="OrthoDB" id="3266428at2759"/>
<gene>
    <name evidence="1" type="ORF">BT96DRAFT_1009502</name>
</gene>
<proteinExistence type="predicted"/>
<evidence type="ECO:0000313" key="2">
    <source>
        <dbReference type="Proteomes" id="UP000799118"/>
    </source>
</evidence>
<name>A0A6A4GCG4_9AGAR</name>
<dbReference type="AlphaFoldDB" id="A0A6A4GCG4"/>
<sequence>MISPFLFIYDAPPDASTQSAVFQPAVFPLPNRLGTQWIDPNALIAHNLGIKSQFTPTAILQPLVLDTRPLSNTPSSSLPNTLHDVRAAAARTLPQKTARRSSQKNYLAPSPFRPANVPADRRVLLWTTPYSLHSQAVHDNEISHRLQVKMFEGLLIATTDDTRQAYGAGLLRFNQFCDAESIPEALRMPASSILLGAFVADHMGTCSEWHGKEGWLPLLKKATEKKGVSFKRPMRDASKWAAATTAYWGCQRLGEVLPKSANKVAAEHNVFRSTRVTRSEIEGREVISFHLPWTKTTGVRGGECYLTEIPGDPLCPVAALENHLKINHTPPPSTPFFAFQENGLGLPLSSLIFSPGLLPYFANTILNMSSDIVSELAAPWHISY</sequence>